<organism evidence="3 4">
    <name type="scientific">Pseudarthrobacter enclensis</name>
    <dbReference type="NCBI Taxonomy" id="993070"/>
    <lineage>
        <taxon>Bacteria</taxon>
        <taxon>Bacillati</taxon>
        <taxon>Actinomycetota</taxon>
        <taxon>Actinomycetes</taxon>
        <taxon>Micrococcales</taxon>
        <taxon>Micrococcaceae</taxon>
        <taxon>Pseudarthrobacter</taxon>
    </lineage>
</organism>
<comment type="caution">
    <text evidence="3">The sequence shown here is derived from an EMBL/GenBank/DDBJ whole genome shotgun (WGS) entry which is preliminary data.</text>
</comment>
<evidence type="ECO:0000313" key="4">
    <source>
        <dbReference type="Proteomes" id="UP000053199"/>
    </source>
</evidence>
<feature type="domain" description="SsuA/THI5-like" evidence="2">
    <location>
        <begin position="60"/>
        <end position="276"/>
    </location>
</feature>
<dbReference type="InterPro" id="IPR015168">
    <property type="entry name" value="SsuA/THI5"/>
</dbReference>
<feature type="chain" id="PRO_5006893210" evidence="1">
    <location>
        <begin position="40"/>
        <end position="366"/>
    </location>
</feature>
<dbReference type="PANTHER" id="PTHR30024">
    <property type="entry name" value="ALIPHATIC SULFONATES-BINDING PROTEIN-RELATED"/>
    <property type="match status" value="1"/>
</dbReference>
<feature type="signal peptide" evidence="1">
    <location>
        <begin position="1"/>
        <end position="39"/>
    </location>
</feature>
<keyword evidence="1" id="KW-0732">Signal</keyword>
<dbReference type="Pfam" id="PF09084">
    <property type="entry name" value="NMT1"/>
    <property type="match status" value="1"/>
</dbReference>
<evidence type="ECO:0000259" key="2">
    <source>
        <dbReference type="Pfam" id="PF09084"/>
    </source>
</evidence>
<dbReference type="AlphaFoldDB" id="A0A0V8IH17"/>
<dbReference type="EMBL" id="LNQM01000007">
    <property type="protein sequence ID" value="KSU73840.1"/>
    <property type="molecule type" value="Genomic_DNA"/>
</dbReference>
<dbReference type="SUPFAM" id="SSF53850">
    <property type="entry name" value="Periplasmic binding protein-like II"/>
    <property type="match status" value="1"/>
</dbReference>
<proteinExistence type="predicted"/>
<evidence type="ECO:0000313" key="3">
    <source>
        <dbReference type="EMBL" id="KSU73840.1"/>
    </source>
</evidence>
<dbReference type="PROSITE" id="PS51257">
    <property type="entry name" value="PROKAR_LIPOPROTEIN"/>
    <property type="match status" value="1"/>
</dbReference>
<reference evidence="3 4" key="1">
    <citation type="journal article" date="2014" name="Arch. Microbiol.">
        <title>Arthrobacter enclensis sp. nov., isolated from sediment sample.</title>
        <authorList>
            <person name="Dastager S.G."/>
            <person name="Liu Q."/>
            <person name="Tang S.K."/>
            <person name="Krishnamurthi S."/>
            <person name="Lee J.C."/>
            <person name="Li W.J."/>
        </authorList>
    </citation>
    <scope>NUCLEOTIDE SEQUENCE [LARGE SCALE GENOMIC DNA]</scope>
    <source>
        <strain evidence="3 4">NIO-1008</strain>
    </source>
</reference>
<protein>
    <submittedName>
        <fullName evidence="3">ABC transporter substrate-binding protein</fullName>
    </submittedName>
</protein>
<name>A0A0V8IH17_9MICC</name>
<gene>
    <name evidence="3" type="ORF">AS031_14180</name>
</gene>
<dbReference type="RefSeq" id="WP_058268814.1">
    <property type="nucleotide sequence ID" value="NZ_FMAZ01000006.1"/>
</dbReference>
<dbReference type="OrthoDB" id="5174711at2"/>
<dbReference type="Gene3D" id="3.40.190.10">
    <property type="entry name" value="Periplasmic binding protein-like II"/>
    <property type="match status" value="2"/>
</dbReference>
<dbReference type="PANTHER" id="PTHR30024:SF2">
    <property type="entry name" value="ABC TRANSPORTER SUBSTRATE-BINDING PROTEIN"/>
    <property type="match status" value="1"/>
</dbReference>
<accession>A0A0V8IH17</accession>
<keyword evidence="4" id="KW-1185">Reference proteome</keyword>
<dbReference type="Proteomes" id="UP000053199">
    <property type="component" value="Unassembled WGS sequence"/>
</dbReference>
<sequence length="366" mass="38483">MTNRLLPARRLSAAGTAAAVAAAAALSLVLSGCSGQAIAGAGPDGGTEVKTIRYQGSPNNVALLEVAEDLGYLGDVKLEWVSNTTSGPQSIQSVATEQTDIGGAFTGAVIKLIEAGAPVQAVINYYGEDKDTFTGYYVEEGSPIQTARDLIGKKIAVNTLGAHHEAVITTYLKNSGLTPEEIKQVQLVVVPPNETEVALRKKQVDVGTLGGVLQDRALAEGGIRALFTDVGVIGGPFDAGQYVLRKDFLAKNPETSRTVVTGVAKAIEWERTTPREQVIAKFEEIIAKRGRNESTEALKYWKSVGVASPGGRIQDTDFTRWEDYLKGAGVISGDLDTARLYTNDFNHLGPTAPAATAPSAGPASKG</sequence>
<dbReference type="STRING" id="993070.AS031_14180"/>
<evidence type="ECO:0000256" key="1">
    <source>
        <dbReference type="SAM" id="SignalP"/>
    </source>
</evidence>